<keyword evidence="1" id="KW-0472">Membrane</keyword>
<evidence type="ECO:0008006" key="4">
    <source>
        <dbReference type="Google" id="ProtNLM"/>
    </source>
</evidence>
<feature type="transmembrane region" description="Helical" evidence="1">
    <location>
        <begin position="5"/>
        <end position="25"/>
    </location>
</feature>
<dbReference type="STRING" id="658218.SAMN05216562_0745"/>
<dbReference type="Pfam" id="PF11146">
    <property type="entry name" value="DUF2905"/>
    <property type="match status" value="1"/>
</dbReference>
<evidence type="ECO:0000313" key="3">
    <source>
        <dbReference type="Proteomes" id="UP000198658"/>
    </source>
</evidence>
<evidence type="ECO:0000256" key="1">
    <source>
        <dbReference type="SAM" id="Phobius"/>
    </source>
</evidence>
<proteinExistence type="predicted"/>
<feature type="transmembrane region" description="Helical" evidence="1">
    <location>
        <begin position="45"/>
        <end position="66"/>
    </location>
</feature>
<sequence>MARWLIIAGIILIAVGVLMYFAPWLFNWFGRLPGDIRIESERSRIYVPIVSMIILSIVLSVIVSFFRR</sequence>
<dbReference type="Proteomes" id="UP000198658">
    <property type="component" value="Unassembled WGS sequence"/>
</dbReference>
<keyword evidence="1" id="KW-1133">Transmembrane helix</keyword>
<dbReference type="EMBL" id="FNQO01000001">
    <property type="protein sequence ID" value="SDZ84871.1"/>
    <property type="molecule type" value="Genomic_DNA"/>
</dbReference>
<organism evidence="2 3">
    <name type="scientific">Microbulbifer marinus</name>
    <dbReference type="NCBI Taxonomy" id="658218"/>
    <lineage>
        <taxon>Bacteria</taxon>
        <taxon>Pseudomonadati</taxon>
        <taxon>Pseudomonadota</taxon>
        <taxon>Gammaproteobacteria</taxon>
        <taxon>Cellvibrionales</taxon>
        <taxon>Microbulbiferaceae</taxon>
        <taxon>Microbulbifer</taxon>
    </lineage>
</organism>
<dbReference type="AlphaFoldDB" id="A0A1H3WDG2"/>
<evidence type="ECO:0000313" key="2">
    <source>
        <dbReference type="EMBL" id="SDZ84871.1"/>
    </source>
</evidence>
<gene>
    <name evidence="2" type="ORF">SAMN05216562_0745</name>
</gene>
<name>A0A1H3WDG2_9GAMM</name>
<dbReference type="InterPro" id="IPR021320">
    <property type="entry name" value="DUF2905"/>
</dbReference>
<keyword evidence="3" id="KW-1185">Reference proteome</keyword>
<dbReference type="RefSeq" id="WP_091385284.1">
    <property type="nucleotide sequence ID" value="NZ_FNQO01000001.1"/>
</dbReference>
<accession>A0A1H3WDG2</accession>
<protein>
    <recommendedName>
        <fullName evidence="4">DUF2905 domain-containing protein</fullName>
    </recommendedName>
</protein>
<dbReference type="PANTHER" id="PTHR36443">
    <property type="entry name" value="BSR5223 PROTEIN"/>
    <property type="match status" value="1"/>
</dbReference>
<dbReference type="PANTHER" id="PTHR36443:SF1">
    <property type="entry name" value="BSR5223 PROTEIN"/>
    <property type="match status" value="1"/>
</dbReference>
<keyword evidence="1" id="KW-0812">Transmembrane</keyword>
<dbReference type="OrthoDB" id="9811610at2"/>
<reference evidence="3" key="1">
    <citation type="submission" date="2016-10" db="EMBL/GenBank/DDBJ databases">
        <authorList>
            <person name="Varghese N."/>
            <person name="Submissions S."/>
        </authorList>
    </citation>
    <scope>NUCLEOTIDE SEQUENCE [LARGE SCALE GENOMIC DNA]</scope>
    <source>
        <strain evidence="3">CGMCC 1.10657</strain>
    </source>
</reference>